<protein>
    <submittedName>
        <fullName evidence="3">HIT domain-containing protein</fullName>
    </submittedName>
</protein>
<dbReference type="AlphaFoldDB" id="A0A9D1R2K3"/>
<dbReference type="Proteomes" id="UP000824264">
    <property type="component" value="Unassembled WGS sequence"/>
</dbReference>
<comment type="caution">
    <text evidence="3">The sequence shown here is derived from an EMBL/GenBank/DDBJ whole genome shotgun (WGS) entry which is preliminary data.</text>
</comment>
<dbReference type="InterPro" id="IPR036265">
    <property type="entry name" value="HIT-like_sf"/>
</dbReference>
<name>A0A9D1R2K3_9BACT</name>
<dbReference type="PANTHER" id="PTHR46648:SF1">
    <property type="entry name" value="ADENOSINE 5'-MONOPHOSPHORAMIDASE HNT1"/>
    <property type="match status" value="1"/>
</dbReference>
<evidence type="ECO:0000313" key="3">
    <source>
        <dbReference type="EMBL" id="HIW79862.1"/>
    </source>
</evidence>
<dbReference type="PRINTS" id="PR00332">
    <property type="entry name" value="HISTRIAD"/>
</dbReference>
<comment type="caution">
    <text evidence="1">Lacks conserved residue(s) required for the propagation of feature annotation.</text>
</comment>
<reference evidence="3" key="1">
    <citation type="journal article" date="2021" name="PeerJ">
        <title>Extensive microbial diversity within the chicken gut microbiome revealed by metagenomics and culture.</title>
        <authorList>
            <person name="Gilroy R."/>
            <person name="Ravi A."/>
            <person name="Getino M."/>
            <person name="Pursley I."/>
            <person name="Horton D.L."/>
            <person name="Alikhan N.F."/>
            <person name="Baker D."/>
            <person name="Gharbi K."/>
            <person name="Hall N."/>
            <person name="Watson M."/>
            <person name="Adriaenssens E.M."/>
            <person name="Foster-Nyarko E."/>
            <person name="Jarju S."/>
            <person name="Secka A."/>
            <person name="Antonio M."/>
            <person name="Oren A."/>
            <person name="Chaudhuri R.R."/>
            <person name="La Ragione R."/>
            <person name="Hildebrand F."/>
            <person name="Pallen M.J."/>
        </authorList>
    </citation>
    <scope>NUCLEOTIDE SEQUENCE</scope>
    <source>
        <strain evidence="3">ChiSxjej5B17-1746</strain>
    </source>
</reference>
<sequence length="64" mass="6919">MAEPQQADCIFCRIARGDIPSTSVYETDELLAFLDINPVSKGHTLVVPKAHMEALFDMPSALGG</sequence>
<organism evidence="3 4">
    <name type="scientific">Candidatus Bilophila faecipullorum</name>
    <dbReference type="NCBI Taxonomy" id="2838482"/>
    <lineage>
        <taxon>Bacteria</taxon>
        <taxon>Pseudomonadati</taxon>
        <taxon>Thermodesulfobacteriota</taxon>
        <taxon>Desulfovibrionia</taxon>
        <taxon>Desulfovibrionales</taxon>
        <taxon>Desulfovibrionaceae</taxon>
        <taxon>Bilophila</taxon>
    </lineage>
</organism>
<feature type="domain" description="HIT" evidence="2">
    <location>
        <begin position="10"/>
        <end position="64"/>
    </location>
</feature>
<dbReference type="SUPFAM" id="SSF54197">
    <property type="entry name" value="HIT-like"/>
    <property type="match status" value="1"/>
</dbReference>
<proteinExistence type="predicted"/>
<dbReference type="EMBL" id="DXGI01000454">
    <property type="protein sequence ID" value="HIW79862.1"/>
    <property type="molecule type" value="Genomic_DNA"/>
</dbReference>
<dbReference type="Pfam" id="PF01230">
    <property type="entry name" value="HIT"/>
    <property type="match status" value="1"/>
</dbReference>
<gene>
    <name evidence="3" type="ORF">H9874_12085</name>
</gene>
<dbReference type="InterPro" id="IPR011146">
    <property type="entry name" value="HIT-like"/>
</dbReference>
<evidence type="ECO:0000313" key="4">
    <source>
        <dbReference type="Proteomes" id="UP000824264"/>
    </source>
</evidence>
<dbReference type="PROSITE" id="PS51084">
    <property type="entry name" value="HIT_2"/>
    <property type="match status" value="1"/>
</dbReference>
<dbReference type="Gene3D" id="3.30.428.10">
    <property type="entry name" value="HIT-like"/>
    <property type="match status" value="1"/>
</dbReference>
<reference evidence="3" key="2">
    <citation type="submission" date="2021-04" db="EMBL/GenBank/DDBJ databases">
        <authorList>
            <person name="Gilroy R."/>
        </authorList>
    </citation>
    <scope>NUCLEOTIDE SEQUENCE</scope>
    <source>
        <strain evidence="3">ChiSxjej5B17-1746</strain>
    </source>
</reference>
<dbReference type="InterPro" id="IPR001310">
    <property type="entry name" value="Histidine_triad_HIT"/>
</dbReference>
<dbReference type="PANTHER" id="PTHR46648">
    <property type="entry name" value="HIT FAMILY PROTEIN 1"/>
    <property type="match status" value="1"/>
</dbReference>
<accession>A0A9D1R2K3</accession>
<dbReference type="GO" id="GO:0009117">
    <property type="term" value="P:nucleotide metabolic process"/>
    <property type="evidence" value="ECO:0007669"/>
    <property type="project" value="TreeGrafter"/>
</dbReference>
<dbReference type="GO" id="GO:0003824">
    <property type="term" value="F:catalytic activity"/>
    <property type="evidence" value="ECO:0007669"/>
    <property type="project" value="InterPro"/>
</dbReference>
<evidence type="ECO:0000256" key="1">
    <source>
        <dbReference type="PROSITE-ProRule" id="PRU00464"/>
    </source>
</evidence>
<feature type="non-terminal residue" evidence="3">
    <location>
        <position position="64"/>
    </location>
</feature>
<evidence type="ECO:0000259" key="2">
    <source>
        <dbReference type="PROSITE" id="PS51084"/>
    </source>
</evidence>